<evidence type="ECO:0000313" key="10">
    <source>
        <dbReference type="Proteomes" id="UP000006408"/>
    </source>
</evidence>
<feature type="transmembrane region" description="Helical" evidence="7">
    <location>
        <begin position="29"/>
        <end position="52"/>
    </location>
</feature>
<keyword evidence="4 7" id="KW-0812">Transmembrane</keyword>
<comment type="subcellular location">
    <subcellularLocation>
        <location evidence="1">Membrane</location>
        <topology evidence="1">Multi-pass membrane protein</topology>
    </subcellularLocation>
</comment>
<keyword evidence="3" id="KW-0808">Transferase</keyword>
<dbReference type="Pfam" id="PF13727">
    <property type="entry name" value="CoA_binding_3"/>
    <property type="match status" value="1"/>
</dbReference>
<dbReference type="Proteomes" id="UP000006408">
    <property type="component" value="Unassembled WGS sequence"/>
</dbReference>
<feature type="transmembrane region" description="Helical" evidence="7">
    <location>
        <begin position="130"/>
        <end position="151"/>
    </location>
</feature>
<dbReference type="InterPro" id="IPR017475">
    <property type="entry name" value="EPS_sugar_tfrase"/>
</dbReference>
<feature type="transmembrane region" description="Helical" evidence="7">
    <location>
        <begin position="104"/>
        <end position="124"/>
    </location>
</feature>
<sequence length="512" mass="56806">MREKMEENDKARLGQATQHRLLSVAYWRFSVNMSLTVLDMTMLIVASATVLALRHETDIYSFRFGIPMDLSAYLLICAVLWAVCLHGVGVYHRHVMGDGYQLNALLIKGAVIAVMVTCAFDFIMRIGMSLTAIVLSFVFGLLLTMVERFFMRLLITQGRRKGRYSYSTVVVGSQEGITRALAFLGQKQQLNYRPVAVCPIRLDPATGLVEADTNIEGLDKQINDVLGLSIPIMTYGDDFAEHAVSLHAQTVMVTDVMQRFSDNFNTFALRAESMNLEIALVTSAADVSGHETQVRVIQGTTVMTICLPQYSPAAMLQKRVFDIVVSALAIVISSPIMVLVAIAIKLEDHGPALYTQERIGLRGKPFKIHKFRSMYVDADAKLAEVAAVNGQELGACVKIKNDPRVTKVGRFIRKTSLDELPQFFDSFIGTMSVVGPRPQRQFEVDGYDQVYATRLLVKPGITGPWQVSGRNDLSEAESRQLDVGYVQSWSVMGDIVYIFRTVGTMINPSGAY</sequence>
<dbReference type="NCBIfam" id="TIGR03025">
    <property type="entry name" value="EPS_sugtrans"/>
    <property type="match status" value="1"/>
</dbReference>
<evidence type="ECO:0000256" key="3">
    <source>
        <dbReference type="ARBA" id="ARBA00022679"/>
    </source>
</evidence>
<keyword evidence="5 7" id="KW-1133">Transmembrane helix</keyword>
<accession>C4FH08</accession>
<dbReference type="PANTHER" id="PTHR30576:SF10">
    <property type="entry name" value="SLL5057 PROTEIN"/>
    <property type="match status" value="1"/>
</dbReference>
<dbReference type="PANTHER" id="PTHR30576">
    <property type="entry name" value="COLANIC BIOSYNTHESIS UDP-GLUCOSE LIPID CARRIER TRANSFERASE"/>
    <property type="match status" value="1"/>
</dbReference>
<dbReference type="AlphaFoldDB" id="C4FH08"/>
<feature type="transmembrane region" description="Helical" evidence="7">
    <location>
        <begin position="72"/>
        <end position="92"/>
    </location>
</feature>
<evidence type="ECO:0000256" key="1">
    <source>
        <dbReference type="ARBA" id="ARBA00004141"/>
    </source>
</evidence>
<proteinExistence type="inferred from homology"/>
<evidence type="ECO:0000256" key="5">
    <source>
        <dbReference type="ARBA" id="ARBA00022989"/>
    </source>
</evidence>
<protein>
    <submittedName>
        <fullName evidence="9">Exopolysaccharide biosynthesis polyprenyl glycosylphosphotransferase</fullName>
    </submittedName>
</protein>
<reference evidence="9" key="1">
    <citation type="submission" date="2009-04" db="EMBL/GenBank/DDBJ databases">
        <authorList>
            <person name="Weinstock G."/>
            <person name="Sodergren E."/>
            <person name="Clifton S."/>
            <person name="Fulton L."/>
            <person name="Fulton B."/>
            <person name="Courtney L."/>
            <person name="Fronick C."/>
            <person name="Harrison M."/>
            <person name="Strong C."/>
            <person name="Farmer C."/>
            <person name="Delahaunty K."/>
            <person name="Markovic C."/>
            <person name="Hall O."/>
            <person name="Minx P."/>
            <person name="Tomlinson C."/>
            <person name="Mitreva M."/>
            <person name="Nelson J."/>
            <person name="Hou S."/>
            <person name="Wollam A."/>
            <person name="Pepin K.H."/>
            <person name="Johnson M."/>
            <person name="Bhonagiri V."/>
            <person name="Nash W.E."/>
            <person name="Warren W."/>
            <person name="Chinwalla A."/>
            <person name="Mardis E.R."/>
            <person name="Wilson R.K."/>
        </authorList>
    </citation>
    <scope>NUCLEOTIDE SEQUENCE [LARGE SCALE GENOMIC DNA]</scope>
    <source>
        <strain evidence="9">DSM 20098</strain>
    </source>
</reference>
<dbReference type="GO" id="GO:0016020">
    <property type="term" value="C:membrane"/>
    <property type="evidence" value="ECO:0007669"/>
    <property type="project" value="UniProtKB-SubCell"/>
</dbReference>
<dbReference type="PATRIC" id="fig|518635.7.peg.1466"/>
<feature type="transmembrane region" description="Helical" evidence="7">
    <location>
        <begin position="320"/>
        <end position="344"/>
    </location>
</feature>
<dbReference type="eggNOG" id="COG2148">
    <property type="taxonomic scope" value="Bacteria"/>
</dbReference>
<evidence type="ECO:0000256" key="7">
    <source>
        <dbReference type="SAM" id="Phobius"/>
    </source>
</evidence>
<dbReference type="HOGENOM" id="CLU_024920_3_4_11"/>
<keyword evidence="10" id="KW-1185">Reference proteome</keyword>
<dbReference type="EMBL" id="ABYS02000013">
    <property type="protein sequence ID" value="EEP20321.1"/>
    <property type="molecule type" value="Genomic_DNA"/>
</dbReference>
<evidence type="ECO:0000313" key="9">
    <source>
        <dbReference type="EMBL" id="EEP20321.1"/>
    </source>
</evidence>
<evidence type="ECO:0000256" key="2">
    <source>
        <dbReference type="ARBA" id="ARBA00006464"/>
    </source>
</evidence>
<organism evidence="9 10">
    <name type="scientific">Bifidobacterium angulatum DSM 20098 = JCM 7096</name>
    <dbReference type="NCBI Taxonomy" id="518635"/>
    <lineage>
        <taxon>Bacteria</taxon>
        <taxon>Bacillati</taxon>
        <taxon>Actinomycetota</taxon>
        <taxon>Actinomycetes</taxon>
        <taxon>Bifidobacteriales</taxon>
        <taxon>Bifidobacteriaceae</taxon>
        <taxon>Bifidobacterium</taxon>
    </lineage>
</organism>
<evidence type="ECO:0000256" key="4">
    <source>
        <dbReference type="ARBA" id="ARBA00022692"/>
    </source>
</evidence>
<dbReference type="InterPro" id="IPR003362">
    <property type="entry name" value="Bact_transf"/>
</dbReference>
<feature type="domain" description="Bacterial sugar transferase" evidence="8">
    <location>
        <begin position="318"/>
        <end position="506"/>
    </location>
</feature>
<comment type="caution">
    <text evidence="9">The sequence shown here is derived from an EMBL/GenBank/DDBJ whole genome shotgun (WGS) entry which is preliminary data.</text>
</comment>
<dbReference type="GO" id="GO:0016780">
    <property type="term" value="F:phosphotransferase activity, for other substituted phosphate groups"/>
    <property type="evidence" value="ECO:0007669"/>
    <property type="project" value="TreeGrafter"/>
</dbReference>
<comment type="similarity">
    <text evidence="2">Belongs to the bacterial sugar transferase family.</text>
</comment>
<evidence type="ECO:0000259" key="8">
    <source>
        <dbReference type="Pfam" id="PF02397"/>
    </source>
</evidence>
<keyword evidence="6 7" id="KW-0472">Membrane</keyword>
<name>C4FH08_9BIFI</name>
<gene>
    <name evidence="9" type="ORF">BIFANG_03639</name>
</gene>
<dbReference type="Pfam" id="PF02397">
    <property type="entry name" value="Bac_transf"/>
    <property type="match status" value="1"/>
</dbReference>
<evidence type="ECO:0000256" key="6">
    <source>
        <dbReference type="ARBA" id="ARBA00023136"/>
    </source>
</evidence>
<dbReference type="STRING" id="1683.Bang102_003160"/>